<protein>
    <submittedName>
        <fullName evidence="6">LacI family transcriptional regulator</fullName>
    </submittedName>
</protein>
<dbReference type="InterPro" id="IPR046335">
    <property type="entry name" value="LacI/GalR-like_sensor"/>
</dbReference>
<dbReference type="Proteomes" id="UP000696294">
    <property type="component" value="Unassembled WGS sequence"/>
</dbReference>
<dbReference type="PANTHER" id="PTHR30146:SF148">
    <property type="entry name" value="HTH-TYPE TRANSCRIPTIONAL REPRESSOR PURR-RELATED"/>
    <property type="match status" value="1"/>
</dbReference>
<dbReference type="Pfam" id="PF00356">
    <property type="entry name" value="LacI"/>
    <property type="match status" value="1"/>
</dbReference>
<evidence type="ECO:0000256" key="2">
    <source>
        <dbReference type="ARBA" id="ARBA00023015"/>
    </source>
</evidence>
<proteinExistence type="predicted"/>
<sequence>MAKAGNHREITVADVAREAGVSKAQAARALGAYGAVSDAVRERVLAAASRLSYRPNQLAKTLNTGRSHSIGVVVGDIENPYFSLATRGISDAVERSGFTVVLTNTSERVMAERAAVNMLMDKRVDGLIVAPASTGDSPHLRAVVDAGRPLVLLDRTVPGLAVDAARADIEPAAREAADHLLDLGHRRIGYITTADGSDVRPDGPHPLPSPVAARVAGLVAGFTERGLTWDPDLLRPCRHDEAAIRKAVLDLVHSPSPATALIASDSLIGQVVVGALQEQGLRIPDDVSVLMYDDQPWARLVTPPITVVAQPTYDIGYAAGARLAALIGGATNPPPLQPLPATLIRRGSIAPVADGPPARHERTPAT</sequence>
<dbReference type="PROSITE" id="PS50932">
    <property type="entry name" value="HTH_LACI_2"/>
    <property type="match status" value="1"/>
</dbReference>
<dbReference type="EMBL" id="JAATEP010000071">
    <property type="protein sequence ID" value="NJP97667.1"/>
    <property type="molecule type" value="Genomic_DNA"/>
</dbReference>
<evidence type="ECO:0000259" key="5">
    <source>
        <dbReference type="PROSITE" id="PS50932"/>
    </source>
</evidence>
<dbReference type="SUPFAM" id="SSF47413">
    <property type="entry name" value="lambda repressor-like DNA-binding domains"/>
    <property type="match status" value="1"/>
</dbReference>
<evidence type="ECO:0000256" key="3">
    <source>
        <dbReference type="ARBA" id="ARBA00023125"/>
    </source>
</evidence>
<evidence type="ECO:0000256" key="1">
    <source>
        <dbReference type="ARBA" id="ARBA00022491"/>
    </source>
</evidence>
<keyword evidence="1" id="KW-0678">Repressor</keyword>
<dbReference type="PANTHER" id="PTHR30146">
    <property type="entry name" value="LACI-RELATED TRANSCRIPTIONAL REPRESSOR"/>
    <property type="match status" value="1"/>
</dbReference>
<organism evidence="6 7">
    <name type="scientific">Nonomuraea composti</name>
    <dbReference type="NCBI Taxonomy" id="2720023"/>
    <lineage>
        <taxon>Bacteria</taxon>
        <taxon>Bacillati</taxon>
        <taxon>Actinomycetota</taxon>
        <taxon>Actinomycetes</taxon>
        <taxon>Streptosporangiales</taxon>
        <taxon>Streptosporangiaceae</taxon>
        <taxon>Nonomuraea</taxon>
    </lineage>
</organism>
<keyword evidence="7" id="KW-1185">Reference proteome</keyword>
<name>A0ABX1BKZ8_9ACTN</name>
<accession>A0ABX1BKZ8</accession>
<feature type="domain" description="HTH lacI-type" evidence="5">
    <location>
        <begin position="10"/>
        <end position="64"/>
    </location>
</feature>
<reference evidence="6 7" key="1">
    <citation type="submission" date="2020-03" db="EMBL/GenBank/DDBJ databases">
        <title>WGS of actinomycetes isolated from Thailand.</title>
        <authorList>
            <person name="Thawai C."/>
        </authorList>
    </citation>
    <scope>NUCLEOTIDE SEQUENCE [LARGE SCALE GENOMIC DNA]</scope>
    <source>
        <strain evidence="6 7">FMUSA5-5</strain>
    </source>
</reference>
<evidence type="ECO:0000256" key="4">
    <source>
        <dbReference type="ARBA" id="ARBA00023163"/>
    </source>
</evidence>
<evidence type="ECO:0000313" key="7">
    <source>
        <dbReference type="Proteomes" id="UP000696294"/>
    </source>
</evidence>
<evidence type="ECO:0000313" key="6">
    <source>
        <dbReference type="EMBL" id="NJP97667.1"/>
    </source>
</evidence>
<dbReference type="CDD" id="cd06267">
    <property type="entry name" value="PBP1_LacI_sugar_binding-like"/>
    <property type="match status" value="1"/>
</dbReference>
<dbReference type="CDD" id="cd01392">
    <property type="entry name" value="HTH_LacI"/>
    <property type="match status" value="1"/>
</dbReference>
<comment type="caution">
    <text evidence="6">The sequence shown here is derived from an EMBL/GenBank/DDBJ whole genome shotgun (WGS) entry which is preliminary data.</text>
</comment>
<dbReference type="SMART" id="SM00354">
    <property type="entry name" value="HTH_LACI"/>
    <property type="match status" value="1"/>
</dbReference>
<keyword evidence="3" id="KW-0238">DNA-binding</keyword>
<dbReference type="InterPro" id="IPR010982">
    <property type="entry name" value="Lambda_DNA-bd_dom_sf"/>
</dbReference>
<keyword evidence="4" id="KW-0804">Transcription</keyword>
<dbReference type="Gene3D" id="1.10.260.40">
    <property type="entry name" value="lambda repressor-like DNA-binding domains"/>
    <property type="match status" value="1"/>
</dbReference>
<keyword evidence="2" id="KW-0805">Transcription regulation</keyword>
<gene>
    <name evidence="6" type="ORF">HCN51_50995</name>
</gene>
<dbReference type="Pfam" id="PF13377">
    <property type="entry name" value="Peripla_BP_3"/>
    <property type="match status" value="1"/>
</dbReference>
<dbReference type="InterPro" id="IPR028082">
    <property type="entry name" value="Peripla_BP_I"/>
</dbReference>
<dbReference type="SUPFAM" id="SSF53822">
    <property type="entry name" value="Periplasmic binding protein-like I"/>
    <property type="match status" value="1"/>
</dbReference>
<dbReference type="Gene3D" id="3.40.50.2300">
    <property type="match status" value="2"/>
</dbReference>
<dbReference type="InterPro" id="IPR000843">
    <property type="entry name" value="HTH_LacI"/>
</dbReference>